<dbReference type="AlphaFoldDB" id="A0A811KC76"/>
<organism evidence="1 2">
    <name type="scientific">Bursaphelenchus okinawaensis</name>
    <dbReference type="NCBI Taxonomy" id="465554"/>
    <lineage>
        <taxon>Eukaryota</taxon>
        <taxon>Metazoa</taxon>
        <taxon>Ecdysozoa</taxon>
        <taxon>Nematoda</taxon>
        <taxon>Chromadorea</taxon>
        <taxon>Rhabditida</taxon>
        <taxon>Tylenchina</taxon>
        <taxon>Tylenchomorpha</taxon>
        <taxon>Aphelenchoidea</taxon>
        <taxon>Aphelenchoididae</taxon>
        <taxon>Bursaphelenchus</taxon>
    </lineage>
</organism>
<evidence type="ECO:0000313" key="1">
    <source>
        <dbReference type="EMBL" id="CAD5213385.1"/>
    </source>
</evidence>
<accession>A0A811KC76</accession>
<dbReference type="EMBL" id="CAJFCW020000003">
    <property type="protein sequence ID" value="CAG9100760.1"/>
    <property type="molecule type" value="Genomic_DNA"/>
</dbReference>
<name>A0A811KC76_9BILA</name>
<gene>
    <name evidence="1" type="ORF">BOKJ2_LOCUS5066</name>
</gene>
<protein>
    <recommendedName>
        <fullName evidence="3">F-box domain-containing protein</fullName>
    </recommendedName>
</protein>
<dbReference type="EMBL" id="CAJFDH010000003">
    <property type="protein sequence ID" value="CAD5213385.1"/>
    <property type="molecule type" value="Genomic_DNA"/>
</dbReference>
<dbReference type="Proteomes" id="UP000783686">
    <property type="component" value="Unassembled WGS sequence"/>
</dbReference>
<comment type="caution">
    <text evidence="1">The sequence shown here is derived from an EMBL/GenBank/DDBJ whole genome shotgun (WGS) entry which is preliminary data.</text>
</comment>
<evidence type="ECO:0000313" key="2">
    <source>
        <dbReference type="Proteomes" id="UP000614601"/>
    </source>
</evidence>
<sequence>MTRRTSILVNSEHGFVAFQSILGTNVGFRIYSIKRRKLVFESEDQHWFFLNPDTLFHSRIKSFLIYKKQTDSWVEVKKPEHIKTITHKNYFYGRRMRPNKVMKTSWYTNNEKFTEQIYFRFYKDSIRIKTFGVERLENRFKFHIYIKNILVLKQEVMRIFAGRLSSEFWQRVIEHVPSMDDTCSLAVVNKYFYKLVNMDFKQLCYDHVLYRLKGETWAYAFSNFGTRVHSNKERIVCCPFTGKMAIHLEHIDKKLVIIDSETDERYEFCNMTRQKSVMVNSEHGFFVVQSIFGTNVGFRIYSIKRRKLVFESEDQDWHLLNPVTIFHSVTKSFLVYNKQTDNWIGVKTYPEQLKLMTHQNYLFGRRMRENKVMKILLNENNNRIYKYIFYRFDKDKIRVKTFDFERLHNHVNFHIWNLSKMTFPILKDREGDFYNWFTNLHIADDSVKVIYARTGATENYEFDLFT</sequence>
<keyword evidence="2" id="KW-1185">Reference proteome</keyword>
<evidence type="ECO:0008006" key="3">
    <source>
        <dbReference type="Google" id="ProtNLM"/>
    </source>
</evidence>
<proteinExistence type="predicted"/>
<dbReference type="Proteomes" id="UP000614601">
    <property type="component" value="Unassembled WGS sequence"/>
</dbReference>
<reference evidence="1" key="1">
    <citation type="submission" date="2020-09" db="EMBL/GenBank/DDBJ databases">
        <authorList>
            <person name="Kikuchi T."/>
        </authorList>
    </citation>
    <scope>NUCLEOTIDE SEQUENCE</scope>
    <source>
        <strain evidence="1">SH1</strain>
    </source>
</reference>